<keyword evidence="6" id="KW-1185">Reference proteome</keyword>
<dbReference type="PRINTS" id="PR00819">
    <property type="entry name" value="CBXCFQXSUPER"/>
</dbReference>
<feature type="compositionally biased region" description="Pro residues" evidence="3">
    <location>
        <begin position="32"/>
        <end position="60"/>
    </location>
</feature>
<evidence type="ECO:0000256" key="2">
    <source>
        <dbReference type="ARBA" id="ARBA00022840"/>
    </source>
</evidence>
<dbReference type="CDD" id="cd19481">
    <property type="entry name" value="RecA-like_protease"/>
    <property type="match status" value="1"/>
</dbReference>
<dbReference type="PANTHER" id="PTHR46411">
    <property type="entry name" value="FAMILY ATPASE, PUTATIVE-RELATED"/>
    <property type="match status" value="1"/>
</dbReference>
<dbReference type="AlphaFoldDB" id="A0A1L7X3C7"/>
<evidence type="ECO:0000259" key="4">
    <source>
        <dbReference type="SMART" id="SM00382"/>
    </source>
</evidence>
<dbReference type="GO" id="GO:0005524">
    <property type="term" value="F:ATP binding"/>
    <property type="evidence" value="ECO:0007669"/>
    <property type="project" value="UniProtKB-KW"/>
</dbReference>
<dbReference type="STRING" id="576137.A0A1L7X3C7"/>
<feature type="compositionally biased region" description="Basic and acidic residues" evidence="3">
    <location>
        <begin position="130"/>
        <end position="143"/>
    </location>
</feature>
<organism evidence="5 6">
    <name type="scientific">Phialocephala subalpina</name>
    <dbReference type="NCBI Taxonomy" id="576137"/>
    <lineage>
        <taxon>Eukaryota</taxon>
        <taxon>Fungi</taxon>
        <taxon>Dikarya</taxon>
        <taxon>Ascomycota</taxon>
        <taxon>Pezizomycotina</taxon>
        <taxon>Leotiomycetes</taxon>
        <taxon>Helotiales</taxon>
        <taxon>Mollisiaceae</taxon>
        <taxon>Phialocephala</taxon>
        <taxon>Phialocephala fortinii species complex</taxon>
    </lineage>
</organism>
<dbReference type="InterPro" id="IPR003593">
    <property type="entry name" value="AAA+_ATPase"/>
</dbReference>
<feature type="region of interest" description="Disordered" evidence="3">
    <location>
        <begin position="1"/>
        <end position="64"/>
    </location>
</feature>
<dbReference type="InterPro" id="IPR027417">
    <property type="entry name" value="P-loop_NTPase"/>
</dbReference>
<dbReference type="GO" id="GO:0016887">
    <property type="term" value="F:ATP hydrolysis activity"/>
    <property type="evidence" value="ECO:0007669"/>
    <property type="project" value="InterPro"/>
</dbReference>
<dbReference type="OrthoDB" id="10042665at2759"/>
<reference evidence="5 6" key="1">
    <citation type="submission" date="2016-03" db="EMBL/GenBank/DDBJ databases">
        <authorList>
            <person name="Ploux O."/>
        </authorList>
    </citation>
    <scope>NUCLEOTIDE SEQUENCE [LARGE SCALE GENOMIC DNA]</scope>
    <source>
        <strain evidence="5 6">UAMH 11012</strain>
    </source>
</reference>
<dbReference type="InterPro" id="IPR000641">
    <property type="entry name" value="CbxX/CfxQ"/>
</dbReference>
<sequence length="863" mass="98039">MAEKDEVPTPAEPAPAVNGAPLPENPAAPFSPISPPGPPPPPPGMLMGPPPLPGPPPGFIPGPVAFHQELNYLREQHRKYTELLERRNRELEARLSNGRRRGRKKSRSGSRSRSGSGSERSGSRSRARSSAKDKKEPTDKDGKPLQYRITYWEEVGDGRWDDVPEEDVDKNEQKTKKKTAKVEYAFTYRKFRGKDADPPEVVFGPRMCSLFRRLLPHFPEHDLDIEDPIFVSPYPMLIYNWDLLEKEAAKETEDAEEKQDLENLRAMMQIMSTNSGDPKLDTYFRSRSANLRNGKITYETVWTLFPPGEMVISRPFLDRDQLFIVQDCLRYGWPLMESNRRRKPAPWTVICWSYDWDGAYFDRKPFEFHIEYFSGTRFINSLNIYPVNFYREPGTDAGWEVQLKPALIERGKRFREICVAPKGSRMFDYNGLALSRGRGISAQATPGEESPTPGGYGADGMSGDYWDEFSSEPPIFKTPSTKKTQVKGTVMVDFEAYVQHASINVPLGPLEPSIRESECGCSTCQKNDILRKTLKFDYDKVKASVPLDKWEEDQLLICPPRVMGYAMRPGQWAQLQVEEVKTAVINPEADAFDHKLSLNEKTKKLIKDLVVNHEKGKKRDGKGLDDLVEDKGKGLVLLFHGPPGVGKTLTAESVAKSTGKPLFSIGVSDIGVNSRTAEKNLRRFFNLATDWEAVMLIDEADVFLNSRGQGETNLEKNALVSVLLRVLEYYEGILILTTNRINSFDVAVQSRVHLAVKYQNFDETQISEIYTIFLKQVKDDDNIEDWDDLRAWIKIESRSSKFNGRQIRNIVSAALGLARAERKKLNADHLDTIVRKTGEFHEELAEQRKAYEMKQLARGYGER</sequence>
<evidence type="ECO:0000313" key="6">
    <source>
        <dbReference type="Proteomes" id="UP000184330"/>
    </source>
</evidence>
<feature type="compositionally biased region" description="Basic residues" evidence="3">
    <location>
        <begin position="97"/>
        <end position="110"/>
    </location>
</feature>
<proteinExistence type="predicted"/>
<dbReference type="Proteomes" id="UP000184330">
    <property type="component" value="Unassembled WGS sequence"/>
</dbReference>
<feature type="compositionally biased region" description="Low complexity" evidence="3">
    <location>
        <begin position="111"/>
        <end position="120"/>
    </location>
</feature>
<accession>A0A1L7X3C7</accession>
<dbReference type="SUPFAM" id="SSF52540">
    <property type="entry name" value="P-loop containing nucleoside triphosphate hydrolases"/>
    <property type="match status" value="1"/>
</dbReference>
<protein>
    <recommendedName>
        <fullName evidence="4">AAA+ ATPase domain-containing protein</fullName>
    </recommendedName>
</protein>
<keyword evidence="2" id="KW-0067">ATP-binding</keyword>
<feature type="domain" description="AAA+ ATPase" evidence="4">
    <location>
        <begin position="633"/>
        <end position="762"/>
    </location>
</feature>
<evidence type="ECO:0000256" key="1">
    <source>
        <dbReference type="ARBA" id="ARBA00022741"/>
    </source>
</evidence>
<dbReference type="EMBL" id="FJOG01000014">
    <property type="protein sequence ID" value="CZR59496.1"/>
    <property type="molecule type" value="Genomic_DNA"/>
</dbReference>
<evidence type="ECO:0000313" key="5">
    <source>
        <dbReference type="EMBL" id="CZR59496.1"/>
    </source>
</evidence>
<keyword evidence="1" id="KW-0547">Nucleotide-binding</keyword>
<feature type="region of interest" description="Disordered" evidence="3">
    <location>
        <begin position="86"/>
        <end position="147"/>
    </location>
</feature>
<evidence type="ECO:0000256" key="3">
    <source>
        <dbReference type="SAM" id="MobiDB-lite"/>
    </source>
</evidence>
<dbReference type="Pfam" id="PF00004">
    <property type="entry name" value="AAA"/>
    <property type="match status" value="1"/>
</dbReference>
<dbReference type="PANTHER" id="PTHR46411:SF4">
    <property type="entry name" value="AAA+ ATPASE DOMAIN-CONTAINING PROTEIN"/>
    <property type="match status" value="1"/>
</dbReference>
<dbReference type="Pfam" id="PF22942">
    <property type="entry name" value="DUF7025"/>
    <property type="match status" value="1"/>
</dbReference>
<dbReference type="Gene3D" id="3.40.50.300">
    <property type="entry name" value="P-loop containing nucleotide triphosphate hydrolases"/>
    <property type="match status" value="1"/>
</dbReference>
<gene>
    <name evidence="5" type="ORF">PAC_09388</name>
</gene>
<dbReference type="InterPro" id="IPR003959">
    <property type="entry name" value="ATPase_AAA_core"/>
</dbReference>
<dbReference type="SMART" id="SM00382">
    <property type="entry name" value="AAA"/>
    <property type="match status" value="1"/>
</dbReference>
<dbReference type="InterPro" id="IPR054289">
    <property type="entry name" value="DUF7025"/>
</dbReference>
<name>A0A1L7X3C7_9HELO</name>